<gene>
    <name evidence="2" type="ORF">OXYTRIMIC_317</name>
</gene>
<name>A0A073HZR2_9SPIT</name>
<feature type="region of interest" description="Disordered" evidence="1">
    <location>
        <begin position="1"/>
        <end position="32"/>
    </location>
</feature>
<dbReference type="AlphaFoldDB" id="A0A073HZR2"/>
<comment type="caution">
    <text evidence="2">The sequence shown here is derived from an EMBL/GenBank/DDBJ whole genome shotgun (WGS) entry which is preliminary data.</text>
</comment>
<evidence type="ECO:0000256" key="1">
    <source>
        <dbReference type="SAM" id="MobiDB-lite"/>
    </source>
</evidence>
<evidence type="ECO:0000313" key="2">
    <source>
        <dbReference type="EMBL" id="KEJ82745.1"/>
    </source>
</evidence>
<proteinExistence type="predicted"/>
<evidence type="ECO:0000313" key="3">
    <source>
        <dbReference type="Proteomes" id="UP000053232"/>
    </source>
</evidence>
<dbReference type="Proteomes" id="UP000053232">
    <property type="component" value="Unassembled WGS sequence"/>
</dbReference>
<feature type="compositionally biased region" description="Basic and acidic residues" evidence="1">
    <location>
        <begin position="1"/>
        <end position="10"/>
    </location>
</feature>
<dbReference type="EMBL" id="ARYC01005207">
    <property type="protein sequence ID" value="KEJ82745.1"/>
    <property type="molecule type" value="Genomic_DNA"/>
</dbReference>
<accession>A0A073HZR2</accession>
<feature type="region of interest" description="Disordered" evidence="1">
    <location>
        <begin position="89"/>
        <end position="108"/>
    </location>
</feature>
<organism evidence="2 3">
    <name type="scientific">Oxytricha trifallax</name>
    <dbReference type="NCBI Taxonomy" id="1172189"/>
    <lineage>
        <taxon>Eukaryota</taxon>
        <taxon>Sar</taxon>
        <taxon>Alveolata</taxon>
        <taxon>Ciliophora</taxon>
        <taxon>Intramacronucleata</taxon>
        <taxon>Spirotrichea</taxon>
        <taxon>Stichotrichia</taxon>
        <taxon>Sporadotrichida</taxon>
        <taxon>Oxytrichidae</taxon>
        <taxon>Oxytrichinae</taxon>
        <taxon>Oxytricha</taxon>
    </lineage>
</organism>
<protein>
    <submittedName>
        <fullName evidence="2">Uncharacterized protein</fullName>
    </submittedName>
</protein>
<reference evidence="3" key="1">
    <citation type="journal article" date="2014" name="Cell">
        <title>The Architecture of a Scrambled Genome Reveals Massive Levels of Genomic Rearrangement during Development.</title>
        <authorList>
            <person name="Chen X."/>
            <person name="Bracht J.R."/>
            <person name="Goldman A.D."/>
            <person name="Dolzhenko E."/>
            <person name="Clay D.M."/>
            <person name="Swart E.C."/>
            <person name="Perlman D.H."/>
            <person name="Doak T.G."/>
            <person name="Stuart A."/>
            <person name="Amemiya C.T."/>
            <person name="Sebra R.P."/>
            <person name="Landweber L.F."/>
        </authorList>
    </citation>
    <scope>NUCLEOTIDE SEQUENCE [LARGE SCALE GENOMIC DNA]</scope>
    <source>
        <strain evidence="3">JRB310</strain>
    </source>
</reference>
<sequence length="192" mass="21837">MARHYGDNSKKKAVPQKKIQGQPMNLSPVSTKIQNKQQYEVQEGRQTYTQNIKMKVVINGVQGQPINIQPTFNSIVGGNQNVMKNLNQVQRKSPARPHQTTTTTTSTVKTRSIERDEIQVQENVNLQEQEPNISILCQNYHLEIQSKIAKFNWDSSKNLQKADANEKLKWLKEAAYELGKQLITASGLLVEH</sequence>
<feature type="compositionally biased region" description="Polar residues" evidence="1">
    <location>
        <begin position="22"/>
        <end position="32"/>
    </location>
</feature>
<keyword evidence="3" id="KW-1185">Reference proteome</keyword>